<keyword evidence="4" id="KW-1185">Reference proteome</keyword>
<accession>A0A0D8ZU72</accession>
<dbReference type="Proteomes" id="UP000032452">
    <property type="component" value="Unassembled WGS sequence"/>
</dbReference>
<organism evidence="3 4">
    <name type="scientific">Aliterella atlantica CENA595</name>
    <dbReference type="NCBI Taxonomy" id="1618023"/>
    <lineage>
        <taxon>Bacteria</taxon>
        <taxon>Bacillati</taxon>
        <taxon>Cyanobacteriota</taxon>
        <taxon>Cyanophyceae</taxon>
        <taxon>Chroococcidiopsidales</taxon>
        <taxon>Aliterellaceae</taxon>
        <taxon>Aliterella</taxon>
    </lineage>
</organism>
<dbReference type="OrthoDB" id="450143at2"/>
<name>A0A0D8ZU72_9CYAN</name>
<proteinExistence type="predicted"/>
<comment type="caution">
    <text evidence="3">The sequence shown here is derived from an EMBL/GenBank/DDBJ whole genome shotgun (WGS) entry which is preliminary data.</text>
</comment>
<evidence type="ECO:0000313" key="3">
    <source>
        <dbReference type="EMBL" id="KJH71942.1"/>
    </source>
</evidence>
<evidence type="ECO:0000256" key="2">
    <source>
        <dbReference type="SAM" id="MobiDB-lite"/>
    </source>
</evidence>
<sequence length="210" mass="25239">MRQDMHHLLVDRGSTRSYPPKNRIKQKVEDDPEYQGLRYLPNWQDKSPPKYFNEYLAPLRRYLKKQVGRSWDELYAEIRAAVKPNSTTNIHVYQHLEREVEKHVKYIDGKPYCLDNGGYPVRGLYVCPDSGILKPAPRWQKTPKSQPITKVYLDSDRWYEQIDGLWYLMRVETQEKLPKNEEVRKIDKKQLNKKQLRQLRERIEELGKRV</sequence>
<evidence type="ECO:0000313" key="4">
    <source>
        <dbReference type="Proteomes" id="UP000032452"/>
    </source>
</evidence>
<evidence type="ECO:0000256" key="1">
    <source>
        <dbReference type="SAM" id="Coils"/>
    </source>
</evidence>
<feature type="coiled-coil region" evidence="1">
    <location>
        <begin position="179"/>
        <end position="209"/>
    </location>
</feature>
<dbReference type="EMBL" id="JYON01000008">
    <property type="protein sequence ID" value="KJH71942.1"/>
    <property type="molecule type" value="Genomic_DNA"/>
</dbReference>
<gene>
    <name evidence="3" type="ORF">UH38_09470</name>
</gene>
<dbReference type="RefSeq" id="WP_045054411.1">
    <property type="nucleotide sequence ID" value="NZ_CAWMDP010000041.1"/>
</dbReference>
<dbReference type="STRING" id="1618023.UH38_09470"/>
<feature type="region of interest" description="Disordered" evidence="2">
    <location>
        <begin position="1"/>
        <end position="23"/>
    </location>
</feature>
<dbReference type="AlphaFoldDB" id="A0A0D8ZU72"/>
<feature type="compositionally biased region" description="Basic and acidic residues" evidence="2">
    <location>
        <begin position="1"/>
        <end position="14"/>
    </location>
</feature>
<reference evidence="3 4" key="1">
    <citation type="submission" date="2015-02" db="EMBL/GenBank/DDBJ databases">
        <title>Draft genome of a novel marine cyanobacterium (Chroococcales) isolated from South Atlantic Ocean.</title>
        <authorList>
            <person name="Rigonato J."/>
            <person name="Alvarenga D.O."/>
            <person name="Branco L.H."/>
            <person name="Varani A.M."/>
            <person name="Brandini F.P."/>
            <person name="Fiore M.F."/>
        </authorList>
    </citation>
    <scope>NUCLEOTIDE SEQUENCE [LARGE SCALE GENOMIC DNA]</scope>
    <source>
        <strain evidence="3 4">CENA595</strain>
    </source>
</reference>
<keyword evidence="1" id="KW-0175">Coiled coil</keyword>
<protein>
    <submittedName>
        <fullName evidence="3">Uncharacterized protein</fullName>
    </submittedName>
</protein>